<dbReference type="AlphaFoldDB" id="A0A7C9ABK9"/>
<sequence>MMIRERKAGGSPPPPPAELTQGGGGWWKQRRSTMGDAPPLPLIALFGIVLFYLYLSAYLPFKEDLHRGGFFLKVLFFVLLPTLLFFLIRSNYTTTEDGSSPSTRRWYDIRVRRSKSVEPVAGYY</sequence>
<keyword evidence="2" id="KW-1133">Transmembrane helix</keyword>
<keyword evidence="2" id="KW-0472">Membrane</keyword>
<protein>
    <submittedName>
        <fullName evidence="3">Uncharacterized protein</fullName>
    </submittedName>
</protein>
<reference evidence="3" key="1">
    <citation type="journal article" date="2013" name="J. Plant Res.">
        <title>Effect of fungi and light on seed germination of three Opuntia species from semiarid lands of central Mexico.</title>
        <authorList>
            <person name="Delgado-Sanchez P."/>
            <person name="Jimenez-Bremont J.F."/>
            <person name="Guerrero-Gonzalez Mde L."/>
            <person name="Flores J."/>
        </authorList>
    </citation>
    <scope>NUCLEOTIDE SEQUENCE</scope>
    <source>
        <tissue evidence="3">Cladode</tissue>
    </source>
</reference>
<feature type="transmembrane region" description="Helical" evidence="2">
    <location>
        <begin position="40"/>
        <end position="58"/>
    </location>
</feature>
<accession>A0A7C9ABK9</accession>
<evidence type="ECO:0000256" key="1">
    <source>
        <dbReference type="SAM" id="MobiDB-lite"/>
    </source>
</evidence>
<organism evidence="3">
    <name type="scientific">Opuntia streptacantha</name>
    <name type="common">Prickly pear cactus</name>
    <name type="synonym">Opuntia cardona</name>
    <dbReference type="NCBI Taxonomy" id="393608"/>
    <lineage>
        <taxon>Eukaryota</taxon>
        <taxon>Viridiplantae</taxon>
        <taxon>Streptophyta</taxon>
        <taxon>Embryophyta</taxon>
        <taxon>Tracheophyta</taxon>
        <taxon>Spermatophyta</taxon>
        <taxon>Magnoliopsida</taxon>
        <taxon>eudicotyledons</taxon>
        <taxon>Gunneridae</taxon>
        <taxon>Pentapetalae</taxon>
        <taxon>Caryophyllales</taxon>
        <taxon>Cactineae</taxon>
        <taxon>Cactaceae</taxon>
        <taxon>Opuntioideae</taxon>
        <taxon>Opuntia</taxon>
    </lineage>
</organism>
<feature type="region of interest" description="Disordered" evidence="1">
    <location>
        <begin position="1"/>
        <end position="27"/>
    </location>
</feature>
<evidence type="ECO:0000313" key="3">
    <source>
        <dbReference type="EMBL" id="MBA4662631.1"/>
    </source>
</evidence>
<evidence type="ECO:0000256" key="2">
    <source>
        <dbReference type="SAM" id="Phobius"/>
    </source>
</evidence>
<name>A0A7C9ABK9_OPUST</name>
<keyword evidence="2" id="KW-0812">Transmembrane</keyword>
<feature type="transmembrane region" description="Helical" evidence="2">
    <location>
        <begin position="70"/>
        <end position="88"/>
    </location>
</feature>
<dbReference type="EMBL" id="GISG01217217">
    <property type="protein sequence ID" value="MBA4662631.1"/>
    <property type="molecule type" value="Transcribed_RNA"/>
</dbReference>
<proteinExistence type="predicted"/>
<reference evidence="3" key="2">
    <citation type="submission" date="2020-07" db="EMBL/GenBank/DDBJ databases">
        <authorList>
            <person name="Vera ALvarez R."/>
            <person name="Arias-Moreno D.M."/>
            <person name="Jimenez-Jacinto V."/>
            <person name="Jimenez-Bremont J.F."/>
            <person name="Swaminathan K."/>
            <person name="Moose S.P."/>
            <person name="Guerrero-Gonzalez M.L."/>
            <person name="Marino-Ramirez L."/>
            <person name="Landsman D."/>
            <person name="Rodriguez-Kessler M."/>
            <person name="Delgado-Sanchez P."/>
        </authorList>
    </citation>
    <scope>NUCLEOTIDE SEQUENCE</scope>
    <source>
        <tissue evidence="3">Cladode</tissue>
    </source>
</reference>